<sequence length="348" mass="39838">MGSYLIRVLVGMTWFAIGLFWSPLAILGFVFMVVKNGPGGVKALLSAKPRTKLPEVGRNPRYIHEQVKTKSGVVLHCVQAGSKNNPLMLCMHGFPECWYGYHYVLDHFSDRFHVVAFDLRGYGDSDKPKSIGEYHIDYLMNDAQELVYALGHQKATIVANDWGGIIAWNIPHFFPEVVERLIVLNGPHDKAIQDFMKASWSQFFKSWYIFLFQLPWIPELLISVMDDDDINKSATGIQNPAKKLSRQELDMYKYSTEGNMTHALNYYRAKNPLYVGLKLRCKTKVIKQPVLVIWGAKDPVLDKGMVPFHKKYVENLHVKIIEEASHMVLIDQPEQVHDAIEKFLEATK</sequence>
<dbReference type="EMBL" id="LR784900">
    <property type="protein sequence ID" value="CAB3242982.1"/>
    <property type="molecule type" value="mRNA"/>
</dbReference>
<protein>
    <submittedName>
        <fullName evidence="5">Epoxide hydrolase 3</fullName>
    </submittedName>
</protein>
<evidence type="ECO:0000313" key="5">
    <source>
        <dbReference type="EMBL" id="CAB3242982.1"/>
    </source>
</evidence>
<dbReference type="InterPro" id="IPR000639">
    <property type="entry name" value="Epox_hydrolase-like"/>
</dbReference>
<dbReference type="AlphaFoldDB" id="A0A6F9DBI3"/>
<evidence type="ECO:0000256" key="1">
    <source>
        <dbReference type="ARBA" id="ARBA00022801"/>
    </source>
</evidence>
<evidence type="ECO:0000259" key="4">
    <source>
        <dbReference type="Pfam" id="PF00561"/>
    </source>
</evidence>
<dbReference type="GO" id="GO:0004301">
    <property type="term" value="F:epoxide hydrolase activity"/>
    <property type="evidence" value="ECO:0007669"/>
    <property type="project" value="UniProtKB-ARBA"/>
</dbReference>
<gene>
    <name evidence="5" type="primary">Ephx3-001</name>
</gene>
<keyword evidence="3" id="KW-0812">Transmembrane</keyword>
<evidence type="ECO:0000256" key="2">
    <source>
        <dbReference type="ARBA" id="ARBA00038334"/>
    </source>
</evidence>
<organism evidence="5">
    <name type="scientific">Phallusia mammillata</name>
    <dbReference type="NCBI Taxonomy" id="59560"/>
    <lineage>
        <taxon>Eukaryota</taxon>
        <taxon>Metazoa</taxon>
        <taxon>Chordata</taxon>
        <taxon>Tunicata</taxon>
        <taxon>Ascidiacea</taxon>
        <taxon>Phlebobranchia</taxon>
        <taxon>Ascidiidae</taxon>
        <taxon>Phallusia</taxon>
    </lineage>
</organism>
<keyword evidence="1 5" id="KW-0378">Hydrolase</keyword>
<comment type="similarity">
    <text evidence="2">Belongs to the AB hydrolase superfamily. Epoxide hydrolase family.</text>
</comment>
<reference evidence="5" key="1">
    <citation type="submission" date="2020-04" db="EMBL/GenBank/DDBJ databases">
        <authorList>
            <person name="Neveu A P."/>
        </authorList>
    </citation>
    <scope>NUCLEOTIDE SEQUENCE</scope>
    <source>
        <tissue evidence="5">Whole embryo</tissue>
    </source>
</reference>
<dbReference type="Pfam" id="PF00561">
    <property type="entry name" value="Abhydrolase_1"/>
    <property type="match status" value="1"/>
</dbReference>
<feature type="transmembrane region" description="Helical" evidence="3">
    <location>
        <begin position="12"/>
        <end position="34"/>
    </location>
</feature>
<feature type="domain" description="AB hydrolase-1" evidence="4">
    <location>
        <begin position="86"/>
        <end position="332"/>
    </location>
</feature>
<dbReference type="PRINTS" id="PR00412">
    <property type="entry name" value="EPOXHYDRLASE"/>
</dbReference>
<dbReference type="Gene3D" id="3.40.50.1820">
    <property type="entry name" value="alpha/beta hydrolase"/>
    <property type="match status" value="1"/>
</dbReference>
<accession>A0A6F9DBI3</accession>
<dbReference type="InterPro" id="IPR000073">
    <property type="entry name" value="AB_hydrolase_1"/>
</dbReference>
<name>A0A6F9DBI3_9ASCI</name>
<dbReference type="InterPro" id="IPR029058">
    <property type="entry name" value="AB_hydrolase_fold"/>
</dbReference>
<keyword evidence="3" id="KW-0472">Membrane</keyword>
<keyword evidence="3" id="KW-1133">Transmembrane helix</keyword>
<dbReference type="PRINTS" id="PR00111">
    <property type="entry name" value="ABHYDROLASE"/>
</dbReference>
<proteinExistence type="evidence at transcript level"/>
<dbReference type="SUPFAM" id="SSF53474">
    <property type="entry name" value="alpha/beta-Hydrolases"/>
    <property type="match status" value="1"/>
</dbReference>
<evidence type="ECO:0000256" key="3">
    <source>
        <dbReference type="SAM" id="Phobius"/>
    </source>
</evidence>
<dbReference type="PANTHER" id="PTHR43329">
    <property type="entry name" value="EPOXIDE HYDROLASE"/>
    <property type="match status" value="1"/>
</dbReference>